<evidence type="ECO:0000256" key="3">
    <source>
        <dbReference type="ARBA" id="ARBA00023163"/>
    </source>
</evidence>
<name>A0ABV3TZN7_9GAMM</name>
<keyword evidence="7" id="KW-1185">Reference proteome</keyword>
<dbReference type="InterPro" id="IPR009057">
    <property type="entry name" value="Homeodomain-like_sf"/>
</dbReference>
<comment type="caution">
    <text evidence="6">The sequence shown here is derived from an EMBL/GenBank/DDBJ whole genome shotgun (WGS) entry which is preliminary data.</text>
</comment>
<dbReference type="Pfam" id="PF12625">
    <property type="entry name" value="Arabinose_bd"/>
    <property type="match status" value="1"/>
</dbReference>
<dbReference type="PANTHER" id="PTHR47894">
    <property type="entry name" value="HTH-TYPE TRANSCRIPTIONAL REGULATOR GADX"/>
    <property type="match status" value="1"/>
</dbReference>
<dbReference type="PRINTS" id="PR00032">
    <property type="entry name" value="HTHARAC"/>
</dbReference>
<dbReference type="RefSeq" id="WP_368377195.1">
    <property type="nucleotide sequence ID" value="NZ_JBFRYB010000002.1"/>
</dbReference>
<feature type="region of interest" description="Disordered" evidence="4">
    <location>
        <begin position="1"/>
        <end position="20"/>
    </location>
</feature>
<dbReference type="EMBL" id="JBFRYB010000002">
    <property type="protein sequence ID" value="MEX1667081.1"/>
    <property type="molecule type" value="Genomic_DNA"/>
</dbReference>
<keyword evidence="3" id="KW-0804">Transcription</keyword>
<sequence>MTHDIPGKTGTDSTKPADNLRMSDLSSNHLALLAWVLGREGMDVEAMFAEVGARVPSSNSPSDRVSVITVIKLLEKVQQQTGDPCAALNLYRSLKLTHLNVLGFALSCSSTLLDFFERLQRFCDYLGSAFLIEAKLCDDHYLVMGRWNPEMYREQLKDTPNSNLLMESLGYSAIGIIQDLFGGQVPIRCLHLPGEPHEKVIAAFSETASAPVKTGEDFIGAEIDLTIMNVRLPGGNPALARENDRLLTEYLATFNEQDIVHRCEQLIIEGMPFGEFSLKQIASKLGTSERVLRQNLQNHGQTFSGVVNRIQKTLAIQHLQENRKNISEIAYLIGFDSPSNFSRAFRNWTGQSPREYKVKNKIQSTDN</sequence>
<protein>
    <submittedName>
        <fullName evidence="6">AraC family transcriptional regulator ligand-binding domain-containing protein</fullName>
    </submittedName>
</protein>
<accession>A0ABV3TZN7</accession>
<dbReference type="InterPro" id="IPR018060">
    <property type="entry name" value="HTH_AraC"/>
</dbReference>
<dbReference type="InterPro" id="IPR020449">
    <property type="entry name" value="Tscrpt_reg_AraC-type_HTH"/>
</dbReference>
<reference evidence="6 7" key="1">
    <citation type="journal article" date="2011" name="Int. J. Syst. Evol. Microbiol.">
        <title>Zhongshania antarctica gen. nov., sp. nov. and Zhongshania guokunii sp. nov., gammaproteobacteria respectively isolated from coastal attached (fast) ice and surface seawater of the Antarctic.</title>
        <authorList>
            <person name="Li H.J."/>
            <person name="Zhang X.Y."/>
            <person name="Chen C.X."/>
            <person name="Zhang Y.J."/>
            <person name="Gao Z.M."/>
            <person name="Yu Y."/>
            <person name="Chen X.L."/>
            <person name="Chen B."/>
            <person name="Zhang Y.Z."/>
        </authorList>
    </citation>
    <scope>NUCLEOTIDE SEQUENCE [LARGE SCALE GENOMIC DNA]</scope>
    <source>
        <strain evidence="6 7">R06B22</strain>
    </source>
</reference>
<organism evidence="6 7">
    <name type="scientific">Zhongshania arctica</name>
    <dbReference type="NCBI Taxonomy" id="3238302"/>
    <lineage>
        <taxon>Bacteria</taxon>
        <taxon>Pseudomonadati</taxon>
        <taxon>Pseudomonadota</taxon>
        <taxon>Gammaproteobacteria</taxon>
        <taxon>Cellvibrionales</taxon>
        <taxon>Spongiibacteraceae</taxon>
        <taxon>Zhongshania</taxon>
    </lineage>
</organism>
<feature type="domain" description="HTH araC/xylS-type" evidence="5">
    <location>
        <begin position="261"/>
        <end position="359"/>
    </location>
</feature>
<evidence type="ECO:0000256" key="2">
    <source>
        <dbReference type="ARBA" id="ARBA00023125"/>
    </source>
</evidence>
<dbReference type="Gene3D" id="1.10.10.60">
    <property type="entry name" value="Homeodomain-like"/>
    <property type="match status" value="1"/>
</dbReference>
<evidence type="ECO:0000259" key="5">
    <source>
        <dbReference type="PROSITE" id="PS01124"/>
    </source>
</evidence>
<dbReference type="SMART" id="SM00342">
    <property type="entry name" value="HTH_ARAC"/>
    <property type="match status" value="1"/>
</dbReference>
<dbReference type="PANTHER" id="PTHR47894:SF1">
    <property type="entry name" value="HTH-TYPE TRANSCRIPTIONAL REGULATOR VQSM"/>
    <property type="match status" value="1"/>
</dbReference>
<dbReference type="Proteomes" id="UP001557484">
    <property type="component" value="Unassembled WGS sequence"/>
</dbReference>
<dbReference type="PROSITE" id="PS01124">
    <property type="entry name" value="HTH_ARAC_FAMILY_2"/>
    <property type="match status" value="1"/>
</dbReference>
<proteinExistence type="predicted"/>
<evidence type="ECO:0000256" key="4">
    <source>
        <dbReference type="SAM" id="MobiDB-lite"/>
    </source>
</evidence>
<evidence type="ECO:0000313" key="6">
    <source>
        <dbReference type="EMBL" id="MEX1667081.1"/>
    </source>
</evidence>
<keyword evidence="2" id="KW-0238">DNA-binding</keyword>
<evidence type="ECO:0000256" key="1">
    <source>
        <dbReference type="ARBA" id="ARBA00023015"/>
    </source>
</evidence>
<dbReference type="InterPro" id="IPR032687">
    <property type="entry name" value="AraC-type_N"/>
</dbReference>
<keyword evidence="1" id="KW-0805">Transcription regulation</keyword>
<gene>
    <name evidence="6" type="ORF">AB4875_16415</name>
</gene>
<evidence type="ECO:0000313" key="7">
    <source>
        <dbReference type="Proteomes" id="UP001557484"/>
    </source>
</evidence>
<dbReference type="Pfam" id="PF12833">
    <property type="entry name" value="HTH_18"/>
    <property type="match status" value="1"/>
</dbReference>
<dbReference type="SUPFAM" id="SSF46689">
    <property type="entry name" value="Homeodomain-like"/>
    <property type="match status" value="1"/>
</dbReference>